<keyword evidence="8 10" id="KW-0326">Glycosidase</keyword>
<dbReference type="Proteomes" id="UP000029964">
    <property type="component" value="Unassembled WGS sequence"/>
</dbReference>
<dbReference type="SMART" id="SM00710">
    <property type="entry name" value="PbH1"/>
    <property type="match status" value="6"/>
</dbReference>
<evidence type="ECO:0000256" key="6">
    <source>
        <dbReference type="ARBA" id="ARBA00022801"/>
    </source>
</evidence>
<keyword evidence="5" id="KW-0677">Repeat</keyword>
<dbReference type="GO" id="GO:0005576">
    <property type="term" value="C:extracellular region"/>
    <property type="evidence" value="ECO:0007669"/>
    <property type="project" value="UniProtKB-SubCell"/>
</dbReference>
<dbReference type="GO" id="GO:0004650">
    <property type="term" value="F:polygalacturonase activity"/>
    <property type="evidence" value="ECO:0007669"/>
    <property type="project" value="InterPro"/>
</dbReference>
<keyword evidence="3" id="KW-0964">Secreted</keyword>
<keyword evidence="6 10" id="KW-0378">Hydrolase</keyword>
<dbReference type="GO" id="GO:0045490">
    <property type="term" value="P:pectin catabolic process"/>
    <property type="evidence" value="ECO:0007669"/>
    <property type="project" value="UniProtKB-ARBA"/>
</dbReference>
<dbReference type="InterPro" id="IPR012334">
    <property type="entry name" value="Pectin_lyas_fold"/>
</dbReference>
<evidence type="ECO:0000313" key="12">
    <source>
        <dbReference type="EMBL" id="KFH41239.1"/>
    </source>
</evidence>
<keyword evidence="7" id="KW-0325">Glycoprotein</keyword>
<protein>
    <submittedName>
        <fullName evidence="12">Alpha-L-rhamnosidase-like protein</fullName>
    </submittedName>
</protein>
<name>A0A086SVV7_HAPC1</name>
<feature type="chain" id="PRO_5001815032" evidence="11">
    <location>
        <begin position="33"/>
        <end position="464"/>
    </location>
</feature>
<comment type="subcellular location">
    <subcellularLocation>
        <location evidence="1">Secreted</location>
    </subcellularLocation>
</comment>
<accession>A0A086SVV7</accession>
<evidence type="ECO:0000313" key="13">
    <source>
        <dbReference type="Proteomes" id="UP000029964"/>
    </source>
</evidence>
<proteinExistence type="inferred from homology"/>
<dbReference type="EMBL" id="JPKY01000139">
    <property type="protein sequence ID" value="KFH41239.1"/>
    <property type="molecule type" value="Genomic_DNA"/>
</dbReference>
<dbReference type="HOGENOM" id="CLU_016031_1_1_1"/>
<evidence type="ECO:0000256" key="5">
    <source>
        <dbReference type="ARBA" id="ARBA00022737"/>
    </source>
</evidence>
<evidence type="ECO:0000256" key="9">
    <source>
        <dbReference type="ARBA" id="ARBA00023316"/>
    </source>
</evidence>
<gene>
    <name evidence="12" type="ORF">ACRE_080470</name>
</gene>
<comment type="caution">
    <text evidence="12">The sequence shown here is derived from an EMBL/GenBank/DDBJ whole genome shotgun (WGS) entry which is preliminary data.</text>
</comment>
<dbReference type="PANTHER" id="PTHR31736:SF8">
    <property type="entry name" value="PUTATIVE (AFU_ORTHOLOGUE AFUA_7G06410)-RELATED"/>
    <property type="match status" value="1"/>
</dbReference>
<feature type="signal peptide" evidence="11">
    <location>
        <begin position="1"/>
        <end position="32"/>
    </location>
</feature>
<dbReference type="OrthoDB" id="187139at2759"/>
<organism evidence="12 13">
    <name type="scientific">Hapsidospora chrysogenum (strain ATCC 11550 / CBS 779.69 / DSM 880 / IAM 14645 / JCM 23072 / IMI 49137)</name>
    <name type="common">Acremonium chrysogenum</name>
    <dbReference type="NCBI Taxonomy" id="857340"/>
    <lineage>
        <taxon>Eukaryota</taxon>
        <taxon>Fungi</taxon>
        <taxon>Dikarya</taxon>
        <taxon>Ascomycota</taxon>
        <taxon>Pezizomycotina</taxon>
        <taxon>Sordariomycetes</taxon>
        <taxon>Hypocreomycetidae</taxon>
        <taxon>Hypocreales</taxon>
        <taxon>Bionectriaceae</taxon>
        <taxon>Hapsidospora</taxon>
    </lineage>
</organism>
<dbReference type="PANTHER" id="PTHR31736">
    <property type="match status" value="1"/>
</dbReference>
<dbReference type="Pfam" id="PF00295">
    <property type="entry name" value="Glyco_hydro_28"/>
    <property type="match status" value="1"/>
</dbReference>
<evidence type="ECO:0000256" key="1">
    <source>
        <dbReference type="ARBA" id="ARBA00004613"/>
    </source>
</evidence>
<evidence type="ECO:0000256" key="8">
    <source>
        <dbReference type="ARBA" id="ARBA00023295"/>
    </source>
</evidence>
<dbReference type="AlphaFoldDB" id="A0A086SVV7"/>
<evidence type="ECO:0000256" key="3">
    <source>
        <dbReference type="ARBA" id="ARBA00022525"/>
    </source>
</evidence>
<dbReference type="InterPro" id="IPR011050">
    <property type="entry name" value="Pectin_lyase_fold/virulence"/>
</dbReference>
<keyword evidence="4 11" id="KW-0732">Signal</keyword>
<dbReference type="InterPro" id="IPR000743">
    <property type="entry name" value="Glyco_hydro_28"/>
</dbReference>
<dbReference type="STRING" id="857340.A0A086SVV7"/>
<comment type="similarity">
    <text evidence="2 10">Belongs to the glycosyl hydrolase 28 family.</text>
</comment>
<dbReference type="Gene3D" id="2.160.20.10">
    <property type="entry name" value="Single-stranded right-handed beta-helix, Pectin lyase-like"/>
    <property type="match status" value="1"/>
</dbReference>
<evidence type="ECO:0000256" key="2">
    <source>
        <dbReference type="ARBA" id="ARBA00008834"/>
    </source>
</evidence>
<dbReference type="InterPro" id="IPR006626">
    <property type="entry name" value="PbH1"/>
</dbReference>
<evidence type="ECO:0000256" key="4">
    <source>
        <dbReference type="ARBA" id="ARBA00022729"/>
    </source>
</evidence>
<evidence type="ECO:0000256" key="11">
    <source>
        <dbReference type="SAM" id="SignalP"/>
    </source>
</evidence>
<keyword evidence="9" id="KW-0961">Cell wall biogenesis/degradation</keyword>
<dbReference type="GO" id="GO:0071555">
    <property type="term" value="P:cell wall organization"/>
    <property type="evidence" value="ECO:0007669"/>
    <property type="project" value="UniProtKB-KW"/>
</dbReference>
<keyword evidence="13" id="KW-1185">Reference proteome</keyword>
<sequence length="464" mass="51898">MPPFRKTPPISHRVMLLTILLALFPWRPSVLVSPEPSPCQEPRQVGADSLHATSSQEDWEEVAKRQDRHLCYVLPVKGHDDAETISNVLNGDCRHRALVVLPGEEYNMNTPITTTDLDDVHIHLFGRLLWSPDIPYWLSVSMPIGFQNQSTVWYFGGDRVHWDGHGTGTLDGNGQVWYDWAKGQGNLPHRPMMINWRHLTNSVVRRTRFVQSQMWTMATSWSRNILFEDIYVNNTSSREHSTLNTDGVDTINSDNITFRRWDVTCGDDNIALKGNSSNIFVHDSVFHGGQGLAIGSLGQYNGRHEYIDNFYARNVTMHNTRYAIYLKTWPGHQNGWPPNGGGGGLGHGEHIAIEDIVVNGTRTAPFWIWQCEHYEGDMGKDCDSSQFSFSDVAFRRVSGTTAPGVTLAASLRCAAGGGGCTNVTVQDFSVTEGSSGEPMSEWYCANVHGAKGFECEPFPPEEEE</sequence>
<dbReference type="SUPFAM" id="SSF51126">
    <property type="entry name" value="Pectin lyase-like"/>
    <property type="match status" value="1"/>
</dbReference>
<reference evidence="13" key="1">
    <citation type="journal article" date="2014" name="Genome Announc.">
        <title>Genome sequence and annotation of Acremonium chrysogenum, producer of the beta-lactam antibiotic cephalosporin C.</title>
        <authorList>
            <person name="Terfehr D."/>
            <person name="Dahlmann T.A."/>
            <person name="Specht T."/>
            <person name="Zadra I."/>
            <person name="Kuernsteiner H."/>
            <person name="Kueck U."/>
        </authorList>
    </citation>
    <scope>NUCLEOTIDE SEQUENCE [LARGE SCALE GENOMIC DNA]</scope>
    <source>
        <strain evidence="13">ATCC 11550 / CBS 779.69 / DSM 880 / IAM 14645 / JCM 23072 / IMI 49137</strain>
    </source>
</reference>
<evidence type="ECO:0000256" key="7">
    <source>
        <dbReference type="ARBA" id="ARBA00023180"/>
    </source>
</evidence>
<evidence type="ECO:0000256" key="10">
    <source>
        <dbReference type="RuleBase" id="RU361169"/>
    </source>
</evidence>